<reference evidence="3" key="1">
    <citation type="submission" date="2015-11" db="EMBL/GenBank/DDBJ databases">
        <title>Complete genome sequence of a polyethylene glycol-degrading strain Sphingopyxis terrae strain 203-1 (NBRC 15098).</title>
        <authorList>
            <person name="Yoshiyuki O."/>
            <person name="Shouta N."/>
            <person name="Nagata Y."/>
            <person name="Numata M."/>
            <person name="Tsuchikane K."/>
            <person name="Hosoyama A."/>
            <person name="Yamazoe A."/>
            <person name="Tsuda M."/>
            <person name="Fujita N."/>
            <person name="Kawai F."/>
        </authorList>
    </citation>
    <scope>NUCLEOTIDE SEQUENCE [LARGE SCALE GENOMIC DNA]</scope>
    <source>
        <strain evidence="3">203-1</strain>
    </source>
</reference>
<dbReference type="RefSeq" id="WP_062900375.1">
    <property type="nucleotide sequence ID" value="NZ_CP013342.1"/>
</dbReference>
<keyword evidence="1" id="KW-0812">Transmembrane</keyword>
<name>A0A142VUV6_9SPHN</name>
<sequence length="82" mass="9718">MAGKRDHFPDIIRGRSRDIIEVGWKTIWLLLIAFRVWLAGKWTHDIEALFQNRIGMLLAYNFMPWRQVGARYVIQPMGRYVG</sequence>
<proteinExistence type="predicted"/>
<protein>
    <submittedName>
        <fullName evidence="2">Uncharacterized protein</fullName>
    </submittedName>
</protein>
<evidence type="ECO:0000313" key="2">
    <source>
        <dbReference type="EMBL" id="AMU93065.1"/>
    </source>
</evidence>
<keyword evidence="1" id="KW-0472">Membrane</keyword>
<dbReference type="AlphaFoldDB" id="A0A142VUV6"/>
<organism evidence="2 3">
    <name type="scientific">Sphingopyxis terrae subsp. terrae NBRC 15098</name>
    <dbReference type="NCBI Taxonomy" id="1219058"/>
    <lineage>
        <taxon>Bacteria</taxon>
        <taxon>Pseudomonadati</taxon>
        <taxon>Pseudomonadota</taxon>
        <taxon>Alphaproteobacteria</taxon>
        <taxon>Sphingomonadales</taxon>
        <taxon>Sphingomonadaceae</taxon>
        <taxon>Sphingopyxis</taxon>
    </lineage>
</organism>
<keyword evidence="1" id="KW-1133">Transmembrane helix</keyword>
<accession>A0A142VUV6</accession>
<feature type="transmembrane region" description="Helical" evidence="1">
    <location>
        <begin position="22"/>
        <end position="40"/>
    </location>
</feature>
<dbReference type="EMBL" id="CP013342">
    <property type="protein sequence ID" value="AMU93065.1"/>
    <property type="molecule type" value="Genomic_DNA"/>
</dbReference>
<evidence type="ECO:0000256" key="1">
    <source>
        <dbReference type="SAM" id="Phobius"/>
    </source>
</evidence>
<reference evidence="2 3" key="2">
    <citation type="journal article" date="2016" name="Genome Announc.">
        <title>Complete Genome Sequence of Sphingopyxis terrae Strain 203-1 (NBRC 111660), a Polyethylene Glycol Degrader.</title>
        <authorList>
            <person name="Ohtsubo Y."/>
            <person name="Nonoyama S."/>
            <person name="Nagata Y."/>
            <person name="Numata M."/>
            <person name="Tsuchikane K."/>
            <person name="Hosoyama A."/>
            <person name="Yamazoe A."/>
            <person name="Tsuda M."/>
            <person name="Fujita N."/>
            <person name="Kawai F."/>
        </authorList>
    </citation>
    <scope>NUCLEOTIDE SEQUENCE [LARGE SCALE GENOMIC DNA]</scope>
    <source>
        <strain evidence="2 3">203-1</strain>
    </source>
</reference>
<gene>
    <name evidence="2" type="ORF">AOA14_00375</name>
</gene>
<dbReference type="STRING" id="1219058.AOA14_00375"/>
<evidence type="ECO:0000313" key="3">
    <source>
        <dbReference type="Proteomes" id="UP000076234"/>
    </source>
</evidence>
<dbReference type="KEGG" id="ster:AOA14_00375"/>
<dbReference type="Proteomes" id="UP000076234">
    <property type="component" value="Chromosome"/>
</dbReference>